<evidence type="ECO:0000313" key="3">
    <source>
        <dbReference type="EMBL" id="MFD2421432.1"/>
    </source>
</evidence>
<dbReference type="EMBL" id="JBHUKR010000021">
    <property type="protein sequence ID" value="MFD2421432.1"/>
    <property type="molecule type" value="Genomic_DNA"/>
</dbReference>
<feature type="chain" id="PRO_5046362041" evidence="1">
    <location>
        <begin position="19"/>
        <end position="177"/>
    </location>
</feature>
<proteinExistence type="predicted"/>
<dbReference type="Pfam" id="PF19843">
    <property type="entry name" value="DUF6318"/>
    <property type="match status" value="1"/>
</dbReference>
<protein>
    <submittedName>
        <fullName evidence="3">DUF6318 family protein</fullName>
    </submittedName>
</protein>
<dbReference type="RefSeq" id="WP_378269987.1">
    <property type="nucleotide sequence ID" value="NZ_JBHUKR010000021.1"/>
</dbReference>
<dbReference type="InterPro" id="IPR046281">
    <property type="entry name" value="DUF6318"/>
</dbReference>
<name>A0ABW5G5N3_9PSEU</name>
<keyword evidence="4" id="KW-1185">Reference proteome</keyword>
<reference evidence="4" key="1">
    <citation type="journal article" date="2019" name="Int. J. Syst. Evol. Microbiol.">
        <title>The Global Catalogue of Microorganisms (GCM) 10K type strain sequencing project: providing services to taxonomists for standard genome sequencing and annotation.</title>
        <authorList>
            <consortium name="The Broad Institute Genomics Platform"/>
            <consortium name="The Broad Institute Genome Sequencing Center for Infectious Disease"/>
            <person name="Wu L."/>
            <person name="Ma J."/>
        </authorList>
    </citation>
    <scope>NUCLEOTIDE SEQUENCE [LARGE SCALE GENOMIC DNA]</scope>
    <source>
        <strain evidence="4">CGMCC 4.7645</strain>
    </source>
</reference>
<evidence type="ECO:0000256" key="1">
    <source>
        <dbReference type="SAM" id="SignalP"/>
    </source>
</evidence>
<evidence type="ECO:0000259" key="2">
    <source>
        <dbReference type="Pfam" id="PF19843"/>
    </source>
</evidence>
<gene>
    <name evidence="3" type="ORF">ACFSXZ_34390</name>
</gene>
<feature type="signal peptide" evidence="1">
    <location>
        <begin position="1"/>
        <end position="18"/>
    </location>
</feature>
<organism evidence="3 4">
    <name type="scientific">Amycolatopsis pigmentata</name>
    <dbReference type="NCBI Taxonomy" id="450801"/>
    <lineage>
        <taxon>Bacteria</taxon>
        <taxon>Bacillati</taxon>
        <taxon>Actinomycetota</taxon>
        <taxon>Actinomycetes</taxon>
        <taxon>Pseudonocardiales</taxon>
        <taxon>Pseudonocardiaceae</taxon>
        <taxon>Amycolatopsis</taxon>
    </lineage>
</organism>
<accession>A0ABW5G5N3</accession>
<keyword evidence="1" id="KW-0732">Signal</keyword>
<sequence length="177" mass="19150">MRSLGVVLSMLLVSACGAAGGTPPPPSAVPVPPVPDSLKKPDRLGATSFASHWLDLMDYAYRTLDSAPLHGLGLPSCQTCTQFTVQLDRDRSAGARYEGGRVHFLSAEPESVDEGKQARIDVLFDQDELKVRDGKDAVVETVPENRTIFVFDLQWTDAGWRAATIRLGQESTAKPTP</sequence>
<dbReference type="PROSITE" id="PS51257">
    <property type="entry name" value="PROKAR_LIPOPROTEIN"/>
    <property type="match status" value="1"/>
</dbReference>
<evidence type="ECO:0000313" key="4">
    <source>
        <dbReference type="Proteomes" id="UP001597417"/>
    </source>
</evidence>
<comment type="caution">
    <text evidence="3">The sequence shown here is derived from an EMBL/GenBank/DDBJ whole genome shotgun (WGS) entry which is preliminary data.</text>
</comment>
<dbReference type="Proteomes" id="UP001597417">
    <property type="component" value="Unassembled WGS sequence"/>
</dbReference>
<feature type="domain" description="DUF6318" evidence="2">
    <location>
        <begin position="25"/>
        <end position="163"/>
    </location>
</feature>